<gene>
    <name evidence="1" type="ORF">HIJ39_21280</name>
</gene>
<dbReference type="AlphaFoldDB" id="A0A7Y0Q4W9"/>
<dbReference type="Proteomes" id="UP000533476">
    <property type="component" value="Unassembled WGS sequence"/>
</dbReference>
<dbReference type="EMBL" id="JABBVZ010000160">
    <property type="protein sequence ID" value="NMP24845.1"/>
    <property type="molecule type" value="Genomic_DNA"/>
</dbReference>
<organism evidence="1 2">
    <name type="scientific">Sulfobacillus harzensis</name>
    <dbReference type="NCBI Taxonomy" id="2729629"/>
    <lineage>
        <taxon>Bacteria</taxon>
        <taxon>Bacillati</taxon>
        <taxon>Bacillota</taxon>
        <taxon>Clostridia</taxon>
        <taxon>Eubacteriales</taxon>
        <taxon>Clostridiales Family XVII. Incertae Sedis</taxon>
        <taxon>Sulfobacillus</taxon>
    </lineage>
</organism>
<name>A0A7Y0Q4W9_9FIRM</name>
<keyword evidence="2" id="KW-1185">Reference proteome</keyword>
<evidence type="ECO:0000313" key="2">
    <source>
        <dbReference type="Proteomes" id="UP000533476"/>
    </source>
</evidence>
<protein>
    <submittedName>
        <fullName evidence="1">DUF3800 domain-containing protein</fullName>
    </submittedName>
</protein>
<proteinExistence type="predicted"/>
<dbReference type="Pfam" id="PF12686">
    <property type="entry name" value="DUF3800"/>
    <property type="match status" value="1"/>
</dbReference>
<evidence type="ECO:0000313" key="1">
    <source>
        <dbReference type="EMBL" id="NMP24845.1"/>
    </source>
</evidence>
<accession>A0A7Y0Q4W9</accession>
<reference evidence="1 2" key="1">
    <citation type="submission" date="2020-04" db="EMBL/GenBank/DDBJ databases">
        <authorList>
            <person name="Zhang R."/>
            <person name="Schippers A."/>
        </authorList>
    </citation>
    <scope>NUCLEOTIDE SEQUENCE [LARGE SCALE GENOMIC DNA]</scope>
    <source>
        <strain evidence="1 2">DSM 109850</strain>
    </source>
</reference>
<comment type="caution">
    <text evidence="1">The sequence shown here is derived from an EMBL/GenBank/DDBJ whole genome shotgun (WGS) entry which is preliminary data.</text>
</comment>
<sequence length="211" mass="24335">MVVFIDESQDRERFVLEAIVADEVVSLNATVGRFRTISRHLKVDVREYHEFDLHRDHPRVLTRVLEEMSLWKRKKRRSVPRKDIRVVATYYLKAPSEGRGTALAHNRMLTVYRETFRSLVWALPLTPQDTVDVVCDRFEGCTTLEPTLEAILLTRAAGTVRFADSVLEKPLQLADLTTGTIRRHLAGDPNEDRFRFIAPLLYHLGVVAVRQ</sequence>
<dbReference type="RefSeq" id="WP_169103051.1">
    <property type="nucleotide sequence ID" value="NZ_JABBVZ010000160.1"/>
</dbReference>
<dbReference type="InterPro" id="IPR024524">
    <property type="entry name" value="DUF3800"/>
</dbReference>